<organism evidence="2">
    <name type="scientific">Vecturithrix granuli</name>
    <dbReference type="NCBI Taxonomy" id="1499967"/>
    <lineage>
        <taxon>Bacteria</taxon>
        <taxon>Candidatus Moduliflexota</taxon>
        <taxon>Candidatus Vecturitrichia</taxon>
        <taxon>Candidatus Vecturitrichales</taxon>
        <taxon>Candidatus Vecturitrichaceae</taxon>
        <taxon>Candidatus Vecturithrix</taxon>
    </lineage>
</organism>
<keyword evidence="3" id="KW-1185">Reference proteome</keyword>
<keyword evidence="1" id="KW-0460">Magnesium</keyword>
<name>A0A081BVE1_VECG1</name>
<feature type="binding site" evidence="1">
    <location>
        <position position="64"/>
    </location>
    <ligand>
        <name>Mg(2+)</name>
        <dbReference type="ChEBI" id="CHEBI:18420"/>
        <label>1</label>
        <note>catalytic</note>
    </ligand>
</feature>
<dbReference type="Gene3D" id="3.40.190.80">
    <property type="match status" value="1"/>
</dbReference>
<feature type="binding site" evidence="1">
    <location>
        <position position="86"/>
    </location>
    <ligand>
        <name>Mg(2+)</name>
        <dbReference type="ChEBI" id="CHEBI:18420"/>
        <label>1</label>
        <note>catalytic</note>
    </ligand>
</feature>
<dbReference type="STRING" id="1499967.U27_03258"/>
<dbReference type="GO" id="GO:0006020">
    <property type="term" value="P:inositol metabolic process"/>
    <property type="evidence" value="ECO:0007669"/>
    <property type="project" value="TreeGrafter"/>
</dbReference>
<comment type="cofactor">
    <cofactor evidence="1">
        <name>Mg(2+)</name>
        <dbReference type="ChEBI" id="CHEBI:18420"/>
    </cofactor>
</comment>
<dbReference type="InterPro" id="IPR000760">
    <property type="entry name" value="Inositol_monophosphatase-like"/>
</dbReference>
<evidence type="ECO:0000313" key="2">
    <source>
        <dbReference type="EMBL" id="GAK56296.1"/>
    </source>
</evidence>
<gene>
    <name evidence="2" type="ORF">U27_03258</name>
</gene>
<dbReference type="AlphaFoldDB" id="A0A081BVE1"/>
<dbReference type="Proteomes" id="UP000030661">
    <property type="component" value="Unassembled WGS sequence"/>
</dbReference>
<dbReference type="Pfam" id="PF00459">
    <property type="entry name" value="Inositol_P"/>
    <property type="match status" value="1"/>
</dbReference>
<dbReference type="GO" id="GO:0007165">
    <property type="term" value="P:signal transduction"/>
    <property type="evidence" value="ECO:0007669"/>
    <property type="project" value="TreeGrafter"/>
</dbReference>
<sequence length="270" mass="29719">MLTYFHEIYTKVAEYLTTTGQFDTQIIQVNPKGDQTKAFDYNTEAMILEYFDQQLPFAVNVLTEERGELTLGTGNPEYTIIIDPVDGSDNFTRGLGMTGFSVAAVPAGETLTVDNVKYGFVGHLFLKKIFTFEKGKGAFCNQEKLSTSKETRLQNALVSAYIVGQKAEHLTKAYPLLQHTTKMRCFGSAAYEVCQVAAGGLDAYIDVRNLCTPENFMAAAPMVLEAGGIVTDERGEALAPIEKLDYGYNVVMSGNRALHDAILQYFSSCT</sequence>
<evidence type="ECO:0000313" key="3">
    <source>
        <dbReference type="Proteomes" id="UP000030661"/>
    </source>
</evidence>
<dbReference type="eggNOG" id="COG0483">
    <property type="taxonomic scope" value="Bacteria"/>
</dbReference>
<dbReference type="EMBL" id="DF820464">
    <property type="protein sequence ID" value="GAK56296.1"/>
    <property type="molecule type" value="Genomic_DNA"/>
</dbReference>
<dbReference type="GO" id="GO:0046872">
    <property type="term" value="F:metal ion binding"/>
    <property type="evidence" value="ECO:0007669"/>
    <property type="project" value="UniProtKB-KW"/>
</dbReference>
<reference evidence="2" key="1">
    <citation type="journal article" date="2015" name="PeerJ">
        <title>First genomic representation of candidate bacterial phylum KSB3 points to enhanced environmental sensing as a trigger of wastewater bulking.</title>
        <authorList>
            <person name="Sekiguchi Y."/>
            <person name="Ohashi A."/>
            <person name="Parks D.H."/>
            <person name="Yamauchi T."/>
            <person name="Tyson G.W."/>
            <person name="Hugenholtz P."/>
        </authorList>
    </citation>
    <scope>NUCLEOTIDE SEQUENCE [LARGE SCALE GENOMIC DNA]</scope>
</reference>
<accession>A0A081BVE1</accession>
<dbReference type="PANTHER" id="PTHR20854:SF4">
    <property type="entry name" value="INOSITOL-1-MONOPHOSPHATASE-RELATED"/>
    <property type="match status" value="1"/>
</dbReference>
<feature type="binding site" evidence="1">
    <location>
        <position position="83"/>
    </location>
    <ligand>
        <name>Mg(2+)</name>
        <dbReference type="ChEBI" id="CHEBI:18420"/>
        <label>1</label>
        <note>catalytic</note>
    </ligand>
</feature>
<evidence type="ECO:0000256" key="1">
    <source>
        <dbReference type="PIRSR" id="PIRSR600760-2"/>
    </source>
</evidence>
<dbReference type="HOGENOM" id="CLU_044118_5_0_0"/>
<dbReference type="SUPFAM" id="SSF56655">
    <property type="entry name" value="Carbohydrate phosphatase"/>
    <property type="match status" value="1"/>
</dbReference>
<protein>
    <submittedName>
        <fullName evidence="2">Inositol-phosphate phosphatase</fullName>
    </submittedName>
</protein>
<dbReference type="PANTHER" id="PTHR20854">
    <property type="entry name" value="INOSITOL MONOPHOSPHATASE"/>
    <property type="match status" value="1"/>
</dbReference>
<dbReference type="GO" id="GO:0008934">
    <property type="term" value="F:inositol monophosphate 1-phosphatase activity"/>
    <property type="evidence" value="ECO:0007669"/>
    <property type="project" value="TreeGrafter"/>
</dbReference>
<proteinExistence type="predicted"/>
<keyword evidence="1" id="KW-0479">Metal-binding</keyword>
<dbReference type="PRINTS" id="PR00377">
    <property type="entry name" value="IMPHPHTASES"/>
</dbReference>
<dbReference type="Gene3D" id="3.30.540.10">
    <property type="entry name" value="Fructose-1,6-Bisphosphatase, subunit A, domain 1"/>
    <property type="match status" value="1"/>
</dbReference>